<evidence type="ECO:0000256" key="1">
    <source>
        <dbReference type="SAM" id="Phobius"/>
    </source>
</evidence>
<gene>
    <name evidence="2" type="ORF">AGERDE_LOCUS4069</name>
</gene>
<comment type="caution">
    <text evidence="2">The sequence shown here is derived from an EMBL/GenBank/DDBJ whole genome shotgun (WGS) entry which is preliminary data.</text>
</comment>
<keyword evidence="3" id="KW-1185">Reference proteome</keyword>
<dbReference type="EMBL" id="CAJVPL010000440">
    <property type="protein sequence ID" value="CAG8497395.1"/>
    <property type="molecule type" value="Genomic_DNA"/>
</dbReference>
<reference evidence="2" key="1">
    <citation type="submission" date="2021-06" db="EMBL/GenBank/DDBJ databases">
        <authorList>
            <person name="Kallberg Y."/>
            <person name="Tangrot J."/>
            <person name="Rosling A."/>
        </authorList>
    </citation>
    <scope>NUCLEOTIDE SEQUENCE</scope>
    <source>
        <strain evidence="2">MT106</strain>
    </source>
</reference>
<sequence length="49" mass="5759">MTVNRLLILCFFLQSSVQSLIYFVLVIVAYRNLREKQEATEEQSSHQVI</sequence>
<protein>
    <submittedName>
        <fullName evidence="2">6420_t:CDS:1</fullName>
    </submittedName>
</protein>
<dbReference type="AlphaFoldDB" id="A0A9N8ZIT9"/>
<keyword evidence="1" id="KW-1133">Transmembrane helix</keyword>
<feature type="transmembrane region" description="Helical" evidence="1">
    <location>
        <begin position="6"/>
        <end position="30"/>
    </location>
</feature>
<keyword evidence="1" id="KW-0472">Membrane</keyword>
<accession>A0A9N8ZIT9</accession>
<evidence type="ECO:0000313" key="2">
    <source>
        <dbReference type="EMBL" id="CAG8497395.1"/>
    </source>
</evidence>
<name>A0A9N8ZIT9_9GLOM</name>
<keyword evidence="1" id="KW-0812">Transmembrane</keyword>
<evidence type="ECO:0000313" key="3">
    <source>
        <dbReference type="Proteomes" id="UP000789831"/>
    </source>
</evidence>
<organism evidence="2 3">
    <name type="scientific">Ambispora gerdemannii</name>
    <dbReference type="NCBI Taxonomy" id="144530"/>
    <lineage>
        <taxon>Eukaryota</taxon>
        <taxon>Fungi</taxon>
        <taxon>Fungi incertae sedis</taxon>
        <taxon>Mucoromycota</taxon>
        <taxon>Glomeromycotina</taxon>
        <taxon>Glomeromycetes</taxon>
        <taxon>Archaeosporales</taxon>
        <taxon>Ambisporaceae</taxon>
        <taxon>Ambispora</taxon>
    </lineage>
</organism>
<proteinExistence type="predicted"/>
<dbReference type="Proteomes" id="UP000789831">
    <property type="component" value="Unassembled WGS sequence"/>
</dbReference>